<sequence length="304" mass="34223">MNDLILTLLNLKYIGNKTIEYILHISKSTKHNEKEILHLLEEANLKGKTKRIYTLDDIKIAINKTYKIKESCIKQNIKIVSILESSYPEKLRHINDRPLLLFYKGNYSAMTNNKSIAIIGSRKASVKGLKSSYNMAYLLGKDGYSIISGLAKGCDEQAHKGCLDAFGSTVAVLPCPLDNIYPKSNVKLANDIVDNKGCLVSEYPLGSNIHKSNFIRRNRLQSGLSNALIVCETNENSGTNHTINFCINQNRILSCINIKRNVEIIDNKNCIVINDECDINKLKEKIENGNKNYIDNGKQLVFKL</sequence>
<dbReference type="AlphaFoldDB" id="A0A2P2BPT3"/>
<protein>
    <submittedName>
        <fullName evidence="3">DNA protecting protein DprA</fullName>
    </submittedName>
</protein>
<dbReference type="InterPro" id="IPR003488">
    <property type="entry name" value="DprA"/>
</dbReference>
<dbReference type="EMBL" id="LN650648">
    <property type="protein sequence ID" value="CEI72355.1"/>
    <property type="molecule type" value="Genomic_DNA"/>
</dbReference>
<dbReference type="Proteomes" id="UP000245695">
    <property type="component" value="Chromosome 1"/>
</dbReference>
<organism evidence="3 4">
    <name type="scientific">Romboutsia hominis</name>
    <dbReference type="NCBI Taxonomy" id="1507512"/>
    <lineage>
        <taxon>Bacteria</taxon>
        <taxon>Bacillati</taxon>
        <taxon>Bacillota</taxon>
        <taxon>Clostridia</taxon>
        <taxon>Peptostreptococcales</taxon>
        <taxon>Peptostreptococcaceae</taxon>
        <taxon>Romboutsia</taxon>
    </lineage>
</organism>
<gene>
    <name evidence="3" type="ORF">FRIFI_0812</name>
</gene>
<dbReference type="SUPFAM" id="SSF102405">
    <property type="entry name" value="MCP/YpsA-like"/>
    <property type="match status" value="1"/>
</dbReference>
<dbReference type="PANTHER" id="PTHR43022">
    <property type="entry name" value="PROTEIN SMF"/>
    <property type="match status" value="1"/>
</dbReference>
<dbReference type="PANTHER" id="PTHR43022:SF1">
    <property type="entry name" value="PROTEIN SMF"/>
    <property type="match status" value="1"/>
</dbReference>
<dbReference type="KEGG" id="rhom:FRIFI_0812"/>
<feature type="domain" description="Smf/DprA SLOG" evidence="2">
    <location>
        <begin position="79"/>
        <end position="257"/>
    </location>
</feature>
<evidence type="ECO:0000259" key="2">
    <source>
        <dbReference type="Pfam" id="PF02481"/>
    </source>
</evidence>
<accession>A0A2P2BPT3</accession>
<evidence type="ECO:0000256" key="1">
    <source>
        <dbReference type="ARBA" id="ARBA00006525"/>
    </source>
</evidence>
<dbReference type="Gene3D" id="3.40.50.450">
    <property type="match status" value="1"/>
</dbReference>
<dbReference type="RefSeq" id="WP_166505062.1">
    <property type="nucleotide sequence ID" value="NZ_JAKNTL010000007.1"/>
</dbReference>
<evidence type="ECO:0000313" key="3">
    <source>
        <dbReference type="EMBL" id="CEI72355.1"/>
    </source>
</evidence>
<dbReference type="Pfam" id="PF02481">
    <property type="entry name" value="DNA_processg_A"/>
    <property type="match status" value="1"/>
</dbReference>
<reference evidence="3 4" key="1">
    <citation type="submission" date="2014-09" db="EMBL/GenBank/DDBJ databases">
        <authorList>
            <person name="Hornung B.V."/>
        </authorList>
    </citation>
    <scope>NUCLEOTIDE SEQUENCE [LARGE SCALE GENOMIC DNA]</scope>
    <source>
        <strain evidence="3 4">FRIFI</strain>
    </source>
</reference>
<proteinExistence type="inferred from homology"/>
<dbReference type="InterPro" id="IPR057666">
    <property type="entry name" value="DrpA_SLOG"/>
</dbReference>
<name>A0A2P2BPT3_9FIRM</name>
<evidence type="ECO:0000313" key="4">
    <source>
        <dbReference type="Proteomes" id="UP000245695"/>
    </source>
</evidence>
<dbReference type="GO" id="GO:0009294">
    <property type="term" value="P:DNA-mediated transformation"/>
    <property type="evidence" value="ECO:0007669"/>
    <property type="project" value="InterPro"/>
</dbReference>
<keyword evidence="4" id="KW-1185">Reference proteome</keyword>
<comment type="similarity">
    <text evidence="1">Belongs to the DprA/Smf family.</text>
</comment>